<dbReference type="Proteomes" id="UP001055804">
    <property type="component" value="Unassembled WGS sequence"/>
</dbReference>
<dbReference type="PROSITE" id="PS00450">
    <property type="entry name" value="ACONITASE_1"/>
    <property type="match status" value="1"/>
</dbReference>
<dbReference type="RefSeq" id="WP_269332914.1">
    <property type="nucleotide sequence ID" value="NZ_JAMZFT010000002.1"/>
</dbReference>
<dbReference type="InterPro" id="IPR001030">
    <property type="entry name" value="Acoase/IPM_deHydtase_lsu_aba"/>
</dbReference>
<dbReference type="PANTHER" id="PTHR43822">
    <property type="entry name" value="HOMOACONITASE, MITOCHONDRIAL-RELATED"/>
    <property type="match status" value="1"/>
</dbReference>
<comment type="caution">
    <text evidence="16">The sequence shown here is derived from an EMBL/GenBank/DDBJ whole genome shotgun (WGS) entry which is preliminary data.</text>
</comment>
<evidence type="ECO:0000256" key="10">
    <source>
        <dbReference type="ARBA" id="ARBA00023014"/>
    </source>
</evidence>
<gene>
    <name evidence="13 16" type="primary">leuC</name>
    <name evidence="16" type="ORF">NJQ99_11180</name>
</gene>
<dbReference type="AlphaFoldDB" id="A0A9J6PEW1"/>
<dbReference type="NCBIfam" id="NF009116">
    <property type="entry name" value="PRK12466.1"/>
    <property type="match status" value="1"/>
</dbReference>
<evidence type="ECO:0000256" key="1">
    <source>
        <dbReference type="ARBA" id="ARBA00000491"/>
    </source>
</evidence>
<evidence type="ECO:0000256" key="4">
    <source>
        <dbReference type="ARBA" id="ARBA00011271"/>
    </source>
</evidence>
<evidence type="ECO:0000256" key="3">
    <source>
        <dbReference type="ARBA" id="ARBA00004729"/>
    </source>
</evidence>
<organism evidence="16 17">
    <name type="scientific">Futiania mangrovi</name>
    <dbReference type="NCBI Taxonomy" id="2959716"/>
    <lineage>
        <taxon>Bacteria</taxon>
        <taxon>Pseudomonadati</taxon>
        <taxon>Pseudomonadota</taxon>
        <taxon>Alphaproteobacteria</taxon>
        <taxon>Futianiales</taxon>
        <taxon>Futianiaceae</taxon>
        <taxon>Futiania</taxon>
    </lineage>
</organism>
<dbReference type="HAMAP" id="MF_01026">
    <property type="entry name" value="LeuC_type1"/>
    <property type="match status" value="1"/>
</dbReference>
<evidence type="ECO:0000256" key="11">
    <source>
        <dbReference type="ARBA" id="ARBA00023239"/>
    </source>
</evidence>
<feature type="binding site" evidence="13">
    <location>
        <position position="411"/>
    </location>
    <ligand>
        <name>[4Fe-4S] cluster</name>
        <dbReference type="ChEBI" id="CHEBI:49883"/>
    </ligand>
</feature>
<evidence type="ECO:0000313" key="17">
    <source>
        <dbReference type="Proteomes" id="UP001055804"/>
    </source>
</evidence>
<dbReference type="EC" id="4.2.1.33" evidence="13"/>
<dbReference type="GO" id="GO:0051539">
    <property type="term" value="F:4 iron, 4 sulfur cluster binding"/>
    <property type="evidence" value="ECO:0007669"/>
    <property type="project" value="UniProtKB-KW"/>
</dbReference>
<evidence type="ECO:0000256" key="9">
    <source>
        <dbReference type="ARBA" id="ARBA00023004"/>
    </source>
</evidence>
<feature type="binding site" evidence="13">
    <location>
        <position position="414"/>
    </location>
    <ligand>
        <name>[4Fe-4S] cluster</name>
        <dbReference type="ChEBI" id="CHEBI:49883"/>
    </ligand>
</feature>
<comment type="subunit">
    <text evidence="4 13">Heterodimer of LeuC and LeuD.</text>
</comment>
<evidence type="ECO:0000256" key="12">
    <source>
        <dbReference type="ARBA" id="ARBA00023304"/>
    </source>
</evidence>
<name>A0A9J6PEW1_9PROT</name>
<comment type="similarity">
    <text evidence="13">Belongs to the aconitase/IPM isomerase family. LeuC type 1 subfamily.</text>
</comment>
<evidence type="ECO:0000256" key="8">
    <source>
        <dbReference type="ARBA" id="ARBA00022723"/>
    </source>
</evidence>
<keyword evidence="7 13" id="KW-0028">Amino-acid biosynthesis</keyword>
<dbReference type="NCBIfam" id="NF004016">
    <property type="entry name" value="PRK05478.1"/>
    <property type="match status" value="1"/>
</dbReference>
<dbReference type="PRINTS" id="PR00415">
    <property type="entry name" value="ACONITASE"/>
</dbReference>
<evidence type="ECO:0000256" key="14">
    <source>
        <dbReference type="SAM" id="MobiDB-lite"/>
    </source>
</evidence>
<evidence type="ECO:0000313" key="16">
    <source>
        <dbReference type="EMBL" id="MCP1336974.1"/>
    </source>
</evidence>
<evidence type="ECO:0000256" key="13">
    <source>
        <dbReference type="HAMAP-Rule" id="MF_01026"/>
    </source>
</evidence>
<keyword evidence="8 13" id="KW-0479">Metal-binding</keyword>
<comment type="function">
    <text evidence="2 13">Catalyzes the isomerization between 2-isopropylmalate and 3-isopropylmalate, via the formation of 2-isopropylmaleate.</text>
</comment>
<dbReference type="NCBIfam" id="TIGR00170">
    <property type="entry name" value="leuC"/>
    <property type="match status" value="1"/>
</dbReference>
<keyword evidence="17" id="KW-1185">Reference proteome</keyword>
<dbReference type="InterPro" id="IPR015931">
    <property type="entry name" value="Acnase/IPM_dHydase_lsu_aba_1/3"/>
</dbReference>
<dbReference type="PANTHER" id="PTHR43822:SF9">
    <property type="entry name" value="3-ISOPROPYLMALATE DEHYDRATASE"/>
    <property type="match status" value="1"/>
</dbReference>
<keyword evidence="12 13" id="KW-0100">Branched-chain amino acid biosynthesis</keyword>
<dbReference type="FunFam" id="3.30.499.10:FF:000007">
    <property type="entry name" value="3-isopropylmalate dehydratase large subunit"/>
    <property type="match status" value="1"/>
</dbReference>
<dbReference type="Pfam" id="PF00330">
    <property type="entry name" value="Aconitase"/>
    <property type="match status" value="1"/>
</dbReference>
<keyword evidence="11 13" id="KW-0456">Lyase</keyword>
<evidence type="ECO:0000256" key="7">
    <source>
        <dbReference type="ARBA" id="ARBA00022605"/>
    </source>
</evidence>
<dbReference type="CDD" id="cd01583">
    <property type="entry name" value="IPMI"/>
    <property type="match status" value="1"/>
</dbReference>
<keyword evidence="6 13" id="KW-0004">4Fe-4S</keyword>
<dbReference type="InterPro" id="IPR036008">
    <property type="entry name" value="Aconitase_4Fe-4S_dom"/>
</dbReference>
<reference evidence="16" key="1">
    <citation type="submission" date="2022-06" db="EMBL/GenBank/DDBJ databases">
        <title>Isolation and Genomics of Futiania mangrovii gen. nov., sp. nov., a Rare and Metabolically-versatile member in the Class Alphaproteobacteria.</title>
        <authorList>
            <person name="Liu L."/>
            <person name="Huang W.-C."/>
            <person name="Pan J."/>
            <person name="Li J."/>
            <person name="Huang Y."/>
            <person name="Du H."/>
            <person name="Liu Y."/>
            <person name="Li M."/>
        </authorList>
    </citation>
    <scope>NUCLEOTIDE SEQUENCE</scope>
    <source>
        <strain evidence="16">FT118</strain>
    </source>
</reference>
<dbReference type="Gene3D" id="3.30.499.10">
    <property type="entry name" value="Aconitase, domain 3"/>
    <property type="match status" value="2"/>
</dbReference>
<dbReference type="InterPro" id="IPR033941">
    <property type="entry name" value="IPMI_cat"/>
</dbReference>
<evidence type="ECO:0000256" key="6">
    <source>
        <dbReference type="ARBA" id="ARBA00022485"/>
    </source>
</evidence>
<keyword evidence="9 13" id="KW-0408">Iron</keyword>
<evidence type="ECO:0000259" key="15">
    <source>
        <dbReference type="Pfam" id="PF00330"/>
    </source>
</evidence>
<sequence length="475" mass="49712">MTASEPQTIIDKVWNAHAVADLGNGRTLIHVDRHVLHDVSSPQAFSGLKAAGRKVRNPELTFATADHIVSTDPGRTDATVPGGEEMIVALRRNTAASGIRNFDIDDPQQGIVHVIAPELGIALPGATLTCGDSHTSTVGALGAMAWGIGTSEVEHILATQTAILRRPRTMRIRFTGTRPEGVSAKDIVLHLIATIGTAGATGHAVEYAGPVVEAMSIEERLTLCNMTVELGGRFGMVAPDETTFAYLKGKPYAPTGAMWDAAVAAWRELRTDEGATFDREVEIDVSGLVPQVSWGTSPQDTAGIDARVPDPAAESDPKRRAGLERALAYMGLEPGAPIAGVEVQRVFIGSCTNSRIEDLRAAAAIARGRKVAPGVQAMVVPGSGTVAAAAKAEGLDRVFMEAGFAWREPGCSMCAGINADKVGPGERCVATSNRNFEGRQGPGARTHLASPATAAAAAVTGRITDPRTLMAREAA</sequence>
<accession>A0A9J6PEW1</accession>
<feature type="domain" description="Aconitase/3-isopropylmalate dehydratase large subunit alpha/beta/alpha" evidence="15">
    <location>
        <begin position="11"/>
        <end position="461"/>
    </location>
</feature>
<comment type="pathway">
    <text evidence="3 13">Amino-acid biosynthesis; L-leucine biosynthesis; L-leucine from 3-methyl-2-oxobutanoate: step 2/4.</text>
</comment>
<dbReference type="InterPro" id="IPR050067">
    <property type="entry name" value="IPM_dehydratase_rel_enz"/>
</dbReference>
<protein>
    <recommendedName>
        <fullName evidence="13">3-isopropylmalate dehydratase large subunit</fullName>
        <ecNumber evidence="13">4.2.1.33</ecNumber>
    </recommendedName>
    <alternativeName>
        <fullName evidence="13">Alpha-IPM isomerase</fullName>
        <shortName evidence="13">IPMI</shortName>
    </alternativeName>
    <alternativeName>
        <fullName evidence="13">Isopropylmalate isomerase</fullName>
    </alternativeName>
</protein>
<dbReference type="InterPro" id="IPR004430">
    <property type="entry name" value="3-IsopropMal_deHydase_lsu"/>
</dbReference>
<dbReference type="EMBL" id="JAMZFT010000002">
    <property type="protein sequence ID" value="MCP1336974.1"/>
    <property type="molecule type" value="Genomic_DNA"/>
</dbReference>
<dbReference type="GO" id="GO:0003861">
    <property type="term" value="F:3-isopropylmalate dehydratase activity"/>
    <property type="evidence" value="ECO:0007669"/>
    <property type="project" value="UniProtKB-UniRule"/>
</dbReference>
<proteinExistence type="inferred from homology"/>
<comment type="cofactor">
    <cofactor evidence="13">
        <name>[4Fe-4S] cluster</name>
        <dbReference type="ChEBI" id="CHEBI:49883"/>
    </cofactor>
    <text evidence="13">Binds 1 [4Fe-4S] cluster per subunit.</text>
</comment>
<keyword evidence="5 13" id="KW-0432">Leucine biosynthesis</keyword>
<feature type="region of interest" description="Disordered" evidence="14">
    <location>
        <begin position="292"/>
        <end position="317"/>
    </location>
</feature>
<dbReference type="GO" id="GO:0046872">
    <property type="term" value="F:metal ion binding"/>
    <property type="evidence" value="ECO:0007669"/>
    <property type="project" value="UniProtKB-KW"/>
</dbReference>
<keyword evidence="10 13" id="KW-0411">Iron-sulfur</keyword>
<feature type="binding site" evidence="13">
    <location>
        <position position="351"/>
    </location>
    <ligand>
        <name>[4Fe-4S] cluster</name>
        <dbReference type="ChEBI" id="CHEBI:49883"/>
    </ligand>
</feature>
<evidence type="ECO:0000256" key="5">
    <source>
        <dbReference type="ARBA" id="ARBA00022430"/>
    </source>
</evidence>
<comment type="catalytic activity">
    <reaction evidence="1 13">
        <text>(2R,3S)-3-isopropylmalate = (2S)-2-isopropylmalate</text>
        <dbReference type="Rhea" id="RHEA:32287"/>
        <dbReference type="ChEBI" id="CHEBI:1178"/>
        <dbReference type="ChEBI" id="CHEBI:35121"/>
        <dbReference type="EC" id="4.2.1.33"/>
    </reaction>
</comment>
<dbReference type="GO" id="GO:0009098">
    <property type="term" value="P:L-leucine biosynthetic process"/>
    <property type="evidence" value="ECO:0007669"/>
    <property type="project" value="UniProtKB-UniRule"/>
</dbReference>
<dbReference type="SUPFAM" id="SSF53732">
    <property type="entry name" value="Aconitase iron-sulfur domain"/>
    <property type="match status" value="1"/>
</dbReference>
<dbReference type="InterPro" id="IPR018136">
    <property type="entry name" value="Aconitase_4Fe-4S_BS"/>
</dbReference>
<evidence type="ECO:0000256" key="2">
    <source>
        <dbReference type="ARBA" id="ARBA00002695"/>
    </source>
</evidence>